<proteinExistence type="predicted"/>
<organism evidence="2 3">
    <name type="scientific">Zasmidium cellare</name>
    <name type="common">Wine cellar mold</name>
    <name type="synonym">Racodium cellare</name>
    <dbReference type="NCBI Taxonomy" id="395010"/>
    <lineage>
        <taxon>Eukaryota</taxon>
        <taxon>Fungi</taxon>
        <taxon>Dikarya</taxon>
        <taxon>Ascomycota</taxon>
        <taxon>Pezizomycotina</taxon>
        <taxon>Dothideomycetes</taxon>
        <taxon>Dothideomycetidae</taxon>
        <taxon>Mycosphaerellales</taxon>
        <taxon>Mycosphaerellaceae</taxon>
        <taxon>Zasmidium</taxon>
    </lineage>
</organism>
<dbReference type="Proteomes" id="UP001305779">
    <property type="component" value="Unassembled WGS sequence"/>
</dbReference>
<reference evidence="2 3" key="1">
    <citation type="journal article" date="2023" name="G3 (Bethesda)">
        <title>A chromosome-level genome assembly of Zasmidium syzygii isolated from banana leaves.</title>
        <authorList>
            <person name="van Westerhoven A.C."/>
            <person name="Mehrabi R."/>
            <person name="Talebi R."/>
            <person name="Steentjes M.B.F."/>
            <person name="Corcolon B."/>
            <person name="Chong P.A."/>
            <person name="Kema G.H.J."/>
            <person name="Seidl M.F."/>
        </authorList>
    </citation>
    <scope>NUCLEOTIDE SEQUENCE [LARGE SCALE GENOMIC DNA]</scope>
    <source>
        <strain evidence="2 3">P124</strain>
    </source>
</reference>
<evidence type="ECO:0008006" key="4">
    <source>
        <dbReference type="Google" id="ProtNLM"/>
    </source>
</evidence>
<evidence type="ECO:0000256" key="1">
    <source>
        <dbReference type="ARBA" id="ARBA00022679"/>
    </source>
</evidence>
<gene>
    <name evidence="2" type="ORF">PRZ48_013117</name>
</gene>
<comment type="caution">
    <text evidence="2">The sequence shown here is derived from an EMBL/GenBank/DDBJ whole genome shotgun (WGS) entry which is preliminary data.</text>
</comment>
<dbReference type="PANTHER" id="PTHR31896:SF64">
    <property type="entry name" value="TRICHOTHECENE 3-O-ACETYLTRANSFERASE"/>
    <property type="match status" value="1"/>
</dbReference>
<keyword evidence="1" id="KW-0808">Transferase</keyword>
<protein>
    <recommendedName>
        <fullName evidence="4">Trichothecene 3-O-acetyltransferase</fullName>
    </recommendedName>
</protein>
<dbReference type="Pfam" id="PF02458">
    <property type="entry name" value="Transferase"/>
    <property type="match status" value="1"/>
</dbReference>
<name>A0ABR0E353_ZASCE</name>
<dbReference type="PANTHER" id="PTHR31896">
    <property type="entry name" value="FAMILY REGULATORY PROTEIN, PUTATIVE (AFU_ORTHOLOGUE AFUA_3G14730)-RELATED"/>
    <property type="match status" value="1"/>
</dbReference>
<sequence>MGSTNDHFHVYPSHDVQKQVIKLSVCDAYSPKIWAKQTLFWPLDDASQAAVIYDVLKEGMSRLLADVPGLTGFTGRGSDDPRDLVINIPSNGSVEFTFENLAGKHGILDYASLKDQNWPMTDVVVPFSPPGTMSQIFEGCSFFKAQLNILDGGLALCIAMNHLLVDGASIAEIEEIWSKHTADLSNGKEFQSHRVNTPDLEIRKRLSTPVDDAKDFTHANWDLFPTEKSQVNLPKLTPSKETALGVLETAKKEHLSNVNVQAEDVKWCVWYFSSESLVKLKQDASGPDKSQWISTIDALVGLFWSRTAHALKSKKKGDETSFALFPINIRHRLQPPLPTKFIGNAVDIVFLNCPIAKLEADGSAGIQAAAQYVRKAVSGWDQSLWEAWLCKAATMSPEQSICPNPLALLNIHNIGFNDFSKVQSNLLDWGSVLGRPDRVRYMGNPNMFSNCAPTVRVHPRLADGGLEVATTANEHAREVMGNDEVMLRYGKLISVYG</sequence>
<dbReference type="EMBL" id="JAXOVC010000011">
    <property type="protein sequence ID" value="KAK4495849.1"/>
    <property type="molecule type" value="Genomic_DNA"/>
</dbReference>
<keyword evidence="3" id="KW-1185">Reference proteome</keyword>
<dbReference type="InterPro" id="IPR023213">
    <property type="entry name" value="CAT-like_dom_sf"/>
</dbReference>
<dbReference type="Gene3D" id="3.30.559.10">
    <property type="entry name" value="Chloramphenicol acetyltransferase-like domain"/>
    <property type="match status" value="2"/>
</dbReference>
<accession>A0ABR0E353</accession>
<dbReference type="InterPro" id="IPR051283">
    <property type="entry name" value="Sec_Metabolite_Acyltrans"/>
</dbReference>
<evidence type="ECO:0000313" key="3">
    <source>
        <dbReference type="Proteomes" id="UP001305779"/>
    </source>
</evidence>
<evidence type="ECO:0000313" key="2">
    <source>
        <dbReference type="EMBL" id="KAK4495849.1"/>
    </source>
</evidence>